<protein>
    <submittedName>
        <fullName evidence="2">Uncharacterized protein</fullName>
    </submittedName>
</protein>
<dbReference type="Proteomes" id="UP000807469">
    <property type="component" value="Unassembled WGS sequence"/>
</dbReference>
<gene>
    <name evidence="2" type="ORF">BDN70DRAFT_328644</name>
</gene>
<dbReference type="AlphaFoldDB" id="A0A9P5ZAK4"/>
<dbReference type="EMBL" id="MU155155">
    <property type="protein sequence ID" value="KAF9483320.1"/>
    <property type="molecule type" value="Genomic_DNA"/>
</dbReference>
<feature type="compositionally biased region" description="Polar residues" evidence="1">
    <location>
        <begin position="333"/>
        <end position="346"/>
    </location>
</feature>
<feature type="compositionally biased region" description="Basic residues" evidence="1">
    <location>
        <begin position="311"/>
        <end position="329"/>
    </location>
</feature>
<proteinExistence type="predicted"/>
<feature type="compositionally biased region" description="Basic and acidic residues" evidence="1">
    <location>
        <begin position="298"/>
        <end position="310"/>
    </location>
</feature>
<comment type="caution">
    <text evidence="2">The sequence shown here is derived from an EMBL/GenBank/DDBJ whole genome shotgun (WGS) entry which is preliminary data.</text>
</comment>
<name>A0A9P5ZAK4_9AGAR</name>
<keyword evidence="3" id="KW-1185">Reference proteome</keyword>
<sequence length="390" mass="44062">MSKRVPAKLHHELVEYASLLRALRVRDTLDVTKHLTRANPFKIRDDEELDSVSRSHSLESSTLSPKAKGKQKAGDSSTQKQRRRDHWTRWPVRVDDVLKPEWSLEDEVAVIVSQVMKGRESPTFPVPVDDPDAYEDEDDPTFPVRDVEFDEEDPDHPFYVPYIAANVAHFLSNILGNLACAVPPRTASMQNRIEPLGWRAIVDVVVASQNPEFSNPKVVENVIKRMEALYGPSILPLEGPKSTSFRAVERIRAKAAAREKINNTLNDEVDKYWETPVPEIPETPEEPPQKARRKKRKLAMDKHLEAEFKGHAKPVPKKKPRALSRRKKAQSAVIMTQDTGDPQSATVDAALEEPPQPQAGPSNLQEAAPRRSTRVRRTAEIQVLDDSIFN</sequence>
<feature type="region of interest" description="Disordered" evidence="1">
    <location>
        <begin position="272"/>
        <end position="390"/>
    </location>
</feature>
<accession>A0A9P5ZAK4</accession>
<reference evidence="2" key="1">
    <citation type="submission" date="2020-11" db="EMBL/GenBank/DDBJ databases">
        <authorList>
            <consortium name="DOE Joint Genome Institute"/>
            <person name="Ahrendt S."/>
            <person name="Riley R."/>
            <person name="Andreopoulos W."/>
            <person name="Labutti K."/>
            <person name="Pangilinan J."/>
            <person name="Ruiz-Duenas F.J."/>
            <person name="Barrasa J.M."/>
            <person name="Sanchez-Garcia M."/>
            <person name="Camarero S."/>
            <person name="Miyauchi S."/>
            <person name="Serrano A."/>
            <person name="Linde D."/>
            <person name="Babiker R."/>
            <person name="Drula E."/>
            <person name="Ayuso-Fernandez I."/>
            <person name="Pacheco R."/>
            <person name="Padilla G."/>
            <person name="Ferreira P."/>
            <person name="Barriuso J."/>
            <person name="Kellner H."/>
            <person name="Castanera R."/>
            <person name="Alfaro M."/>
            <person name="Ramirez L."/>
            <person name="Pisabarro A.G."/>
            <person name="Kuo A."/>
            <person name="Tritt A."/>
            <person name="Lipzen A."/>
            <person name="He G."/>
            <person name="Yan M."/>
            <person name="Ng V."/>
            <person name="Cullen D."/>
            <person name="Martin F."/>
            <person name="Rosso M.-N."/>
            <person name="Henrissat B."/>
            <person name="Hibbett D."/>
            <person name="Martinez A.T."/>
            <person name="Grigoriev I.V."/>
        </authorList>
    </citation>
    <scope>NUCLEOTIDE SEQUENCE</scope>
    <source>
        <strain evidence="2">CIRM-BRFM 674</strain>
    </source>
</reference>
<evidence type="ECO:0000256" key="1">
    <source>
        <dbReference type="SAM" id="MobiDB-lite"/>
    </source>
</evidence>
<evidence type="ECO:0000313" key="3">
    <source>
        <dbReference type="Proteomes" id="UP000807469"/>
    </source>
</evidence>
<organism evidence="2 3">
    <name type="scientific">Pholiota conissans</name>
    <dbReference type="NCBI Taxonomy" id="109636"/>
    <lineage>
        <taxon>Eukaryota</taxon>
        <taxon>Fungi</taxon>
        <taxon>Dikarya</taxon>
        <taxon>Basidiomycota</taxon>
        <taxon>Agaricomycotina</taxon>
        <taxon>Agaricomycetes</taxon>
        <taxon>Agaricomycetidae</taxon>
        <taxon>Agaricales</taxon>
        <taxon>Agaricineae</taxon>
        <taxon>Strophariaceae</taxon>
        <taxon>Pholiota</taxon>
    </lineage>
</organism>
<evidence type="ECO:0000313" key="2">
    <source>
        <dbReference type="EMBL" id="KAF9483320.1"/>
    </source>
</evidence>
<feature type="region of interest" description="Disordered" evidence="1">
    <location>
        <begin position="47"/>
        <end position="86"/>
    </location>
</feature>
<dbReference type="OrthoDB" id="3260379at2759"/>